<comment type="similarity">
    <text evidence="2">Belongs to the cytochrome P450 family.</text>
</comment>
<keyword evidence="5" id="KW-1133">Transmembrane helix</keyword>
<comment type="caution">
    <text evidence="12">The sequence shown here is derived from an EMBL/GenBank/DDBJ whole genome shotgun (WGS) entry which is preliminary data.</text>
</comment>
<dbReference type="SUPFAM" id="SSF48264">
    <property type="entry name" value="Cytochrome P450"/>
    <property type="match status" value="1"/>
</dbReference>
<evidence type="ECO:0000256" key="10">
    <source>
        <dbReference type="ARBA" id="ARBA00048529"/>
    </source>
</evidence>
<evidence type="ECO:0000256" key="4">
    <source>
        <dbReference type="ARBA" id="ARBA00022723"/>
    </source>
</evidence>
<keyword evidence="3" id="KW-0812">Transmembrane</keyword>
<dbReference type="EMBL" id="JADCNL010000012">
    <property type="protein sequence ID" value="KAG0457322.1"/>
    <property type="molecule type" value="Genomic_DNA"/>
</dbReference>
<evidence type="ECO:0000313" key="13">
    <source>
        <dbReference type="Proteomes" id="UP000636800"/>
    </source>
</evidence>
<dbReference type="InterPro" id="IPR001128">
    <property type="entry name" value="Cyt_P450"/>
</dbReference>
<comment type="catalytic activity">
    <reaction evidence="11">
        <text>4'-O-methylnorbelladine + reduced [NADPH--hemoprotein reductase] + O2 = (10bR,4aS)-noroxomaritidine + oxidized [NADPH--hemoprotein reductase] + 2 H2O + H(+)</text>
        <dbReference type="Rhea" id="RHEA:51260"/>
        <dbReference type="Rhea" id="RHEA-COMP:11964"/>
        <dbReference type="Rhea" id="RHEA-COMP:11965"/>
        <dbReference type="ChEBI" id="CHEBI:15377"/>
        <dbReference type="ChEBI" id="CHEBI:15378"/>
        <dbReference type="ChEBI" id="CHEBI:15379"/>
        <dbReference type="ChEBI" id="CHEBI:57618"/>
        <dbReference type="ChEBI" id="CHEBI:58210"/>
        <dbReference type="ChEBI" id="CHEBI:133993"/>
        <dbReference type="ChEBI" id="CHEBI:133995"/>
        <dbReference type="EC" id="1.14.19.50"/>
    </reaction>
</comment>
<dbReference type="InterPro" id="IPR036396">
    <property type="entry name" value="Cyt_P450_sf"/>
</dbReference>
<dbReference type="Pfam" id="PF00067">
    <property type="entry name" value="p450"/>
    <property type="match status" value="1"/>
</dbReference>
<evidence type="ECO:0000256" key="5">
    <source>
        <dbReference type="ARBA" id="ARBA00022989"/>
    </source>
</evidence>
<evidence type="ECO:0000256" key="7">
    <source>
        <dbReference type="ARBA" id="ARBA00023004"/>
    </source>
</evidence>
<keyword evidence="13" id="KW-1185">Reference proteome</keyword>
<accession>A0A835PTL3</accession>
<evidence type="ECO:0000256" key="2">
    <source>
        <dbReference type="ARBA" id="ARBA00010617"/>
    </source>
</evidence>
<dbReference type="GO" id="GO:0005506">
    <property type="term" value="F:iron ion binding"/>
    <property type="evidence" value="ECO:0007669"/>
    <property type="project" value="InterPro"/>
</dbReference>
<dbReference type="OrthoDB" id="1929298at2759"/>
<dbReference type="PANTHER" id="PTHR24296">
    <property type="entry name" value="CYTOCHROME P450"/>
    <property type="match status" value="1"/>
</dbReference>
<comment type="subcellular location">
    <subcellularLocation>
        <location evidence="1">Membrane</location>
        <topology evidence="1">Single-pass membrane protein</topology>
    </subcellularLocation>
</comment>
<dbReference type="GO" id="GO:0016020">
    <property type="term" value="C:membrane"/>
    <property type="evidence" value="ECO:0007669"/>
    <property type="project" value="UniProtKB-SubCell"/>
</dbReference>
<evidence type="ECO:0000313" key="12">
    <source>
        <dbReference type="EMBL" id="KAG0457322.1"/>
    </source>
</evidence>
<dbReference type="EC" id="1.14.19.50" evidence="9"/>
<evidence type="ECO:0000256" key="9">
    <source>
        <dbReference type="ARBA" id="ARBA00039071"/>
    </source>
</evidence>
<sequence>MRLLDIGNERRLRRSIEKVDAFAYEVIQRRREEMRVKQASAAARSDILTAFMRAKDEEGGEKYSDEFLKDVCVNFILAGRDTSSVALAWFFWLLQRNAEVEEKILQEVKGILKDRGAAERGNMAAAMWYSGQRR</sequence>
<dbReference type="AlphaFoldDB" id="A0A835PTL3"/>
<dbReference type="GO" id="GO:0016705">
    <property type="term" value="F:oxidoreductase activity, acting on paired donors, with incorporation or reduction of molecular oxygen"/>
    <property type="evidence" value="ECO:0007669"/>
    <property type="project" value="InterPro"/>
</dbReference>
<keyword evidence="6" id="KW-0560">Oxidoreductase</keyword>
<evidence type="ECO:0000256" key="3">
    <source>
        <dbReference type="ARBA" id="ARBA00022692"/>
    </source>
</evidence>
<evidence type="ECO:0000256" key="11">
    <source>
        <dbReference type="ARBA" id="ARBA00049170"/>
    </source>
</evidence>
<reference evidence="12 13" key="1">
    <citation type="journal article" date="2020" name="Nat. Food">
        <title>A phased Vanilla planifolia genome enables genetic improvement of flavour and production.</title>
        <authorList>
            <person name="Hasing T."/>
            <person name="Tang H."/>
            <person name="Brym M."/>
            <person name="Khazi F."/>
            <person name="Huang T."/>
            <person name="Chambers A.H."/>
        </authorList>
    </citation>
    <scope>NUCLEOTIDE SEQUENCE [LARGE SCALE GENOMIC DNA]</scope>
    <source>
        <tissue evidence="12">Leaf</tissue>
    </source>
</reference>
<keyword evidence="8" id="KW-0472">Membrane</keyword>
<evidence type="ECO:0000256" key="1">
    <source>
        <dbReference type="ARBA" id="ARBA00004167"/>
    </source>
</evidence>
<organism evidence="12 13">
    <name type="scientific">Vanilla planifolia</name>
    <name type="common">Vanilla</name>
    <dbReference type="NCBI Taxonomy" id="51239"/>
    <lineage>
        <taxon>Eukaryota</taxon>
        <taxon>Viridiplantae</taxon>
        <taxon>Streptophyta</taxon>
        <taxon>Embryophyta</taxon>
        <taxon>Tracheophyta</taxon>
        <taxon>Spermatophyta</taxon>
        <taxon>Magnoliopsida</taxon>
        <taxon>Liliopsida</taxon>
        <taxon>Asparagales</taxon>
        <taxon>Orchidaceae</taxon>
        <taxon>Vanilloideae</taxon>
        <taxon>Vanilleae</taxon>
        <taxon>Vanilla</taxon>
    </lineage>
</organism>
<evidence type="ECO:0000256" key="6">
    <source>
        <dbReference type="ARBA" id="ARBA00023002"/>
    </source>
</evidence>
<gene>
    <name evidence="12" type="ORF">HPP92_022479</name>
</gene>
<dbReference type="GO" id="GO:0020037">
    <property type="term" value="F:heme binding"/>
    <property type="evidence" value="ECO:0007669"/>
    <property type="project" value="InterPro"/>
</dbReference>
<name>A0A835PTL3_VANPL</name>
<comment type="catalytic activity">
    <reaction evidence="10">
        <text>4'-O-methylnorbelladine + reduced [NADPH--hemoprotein reductase] + O2 = (10bS,4aR)-noroxomaritidine + oxidized [NADPH--hemoprotein reductase] + 2 H2O + H(+)</text>
        <dbReference type="Rhea" id="RHEA:51264"/>
        <dbReference type="Rhea" id="RHEA-COMP:11964"/>
        <dbReference type="Rhea" id="RHEA-COMP:11965"/>
        <dbReference type="ChEBI" id="CHEBI:15377"/>
        <dbReference type="ChEBI" id="CHEBI:15378"/>
        <dbReference type="ChEBI" id="CHEBI:15379"/>
        <dbReference type="ChEBI" id="CHEBI:57618"/>
        <dbReference type="ChEBI" id="CHEBI:58210"/>
        <dbReference type="ChEBI" id="CHEBI:133993"/>
        <dbReference type="ChEBI" id="CHEBI:133996"/>
        <dbReference type="EC" id="1.14.19.50"/>
    </reaction>
</comment>
<dbReference type="Gene3D" id="1.10.630.10">
    <property type="entry name" value="Cytochrome P450"/>
    <property type="match status" value="1"/>
</dbReference>
<keyword evidence="4" id="KW-0479">Metal-binding</keyword>
<evidence type="ECO:0000256" key="8">
    <source>
        <dbReference type="ARBA" id="ARBA00023136"/>
    </source>
</evidence>
<protein>
    <recommendedName>
        <fullName evidence="9">noroxomaritidine synthase</fullName>
        <ecNumber evidence="9">1.14.19.50</ecNumber>
    </recommendedName>
</protein>
<proteinExistence type="inferred from homology"/>
<keyword evidence="7" id="KW-0408">Iron</keyword>
<dbReference type="GO" id="GO:0004497">
    <property type="term" value="F:monooxygenase activity"/>
    <property type="evidence" value="ECO:0007669"/>
    <property type="project" value="InterPro"/>
</dbReference>
<dbReference type="Proteomes" id="UP000636800">
    <property type="component" value="Chromosome 12"/>
</dbReference>